<dbReference type="Proteomes" id="UP001605036">
    <property type="component" value="Unassembled WGS sequence"/>
</dbReference>
<protein>
    <recommendedName>
        <fullName evidence="4">F-box domain-containing protein</fullName>
    </recommendedName>
</protein>
<feature type="region of interest" description="Disordered" evidence="1">
    <location>
        <begin position="1"/>
        <end position="23"/>
    </location>
</feature>
<organism evidence="2 3">
    <name type="scientific">Riccia fluitans</name>
    <dbReference type="NCBI Taxonomy" id="41844"/>
    <lineage>
        <taxon>Eukaryota</taxon>
        <taxon>Viridiplantae</taxon>
        <taxon>Streptophyta</taxon>
        <taxon>Embryophyta</taxon>
        <taxon>Marchantiophyta</taxon>
        <taxon>Marchantiopsida</taxon>
        <taxon>Marchantiidae</taxon>
        <taxon>Marchantiales</taxon>
        <taxon>Ricciaceae</taxon>
        <taxon>Riccia</taxon>
    </lineage>
</organism>
<keyword evidence="3" id="KW-1185">Reference proteome</keyword>
<evidence type="ECO:0000256" key="1">
    <source>
        <dbReference type="SAM" id="MobiDB-lite"/>
    </source>
</evidence>
<dbReference type="PANTHER" id="PTHR31672">
    <property type="entry name" value="BNACNNG10540D PROTEIN"/>
    <property type="match status" value="1"/>
</dbReference>
<sequence length="366" mass="42025">MRESDPPDRGDVENGVKRQIGITDQSGGSSFIVDTDFPEELVGKILSQIPFPQVYKVRTLSKYWCSKFRRRGNSQESLYPLGDIIACKNWPSYPVAFCLRHEVYSFKETVLSSTGTLRRRPYRRVSVIDLFVFNSRSNSWQSFGSHPRLSWVFKTPDLDTGLLSPHSYRSTSSWAIGGSLLAVLICYRWKTWWLLVTNWLTGDSEEIQTPYIAVIVRPLIEIKVILVGPKDYEVFHLVSHCRALYASQALSLICHRYNSVRKTWSSHSVVVAHGEPGPQIVGDSSLPYWCPYSVWFRDAIYALIHQEKKIFLVNWSLQNGSYEKKCLPVEYEDDLQVYEAGIFLVRSKLLVVVLFENVELEALPDI</sequence>
<accession>A0ABD1ZFJ4</accession>
<dbReference type="InterPro" id="IPR050796">
    <property type="entry name" value="SCF_F-box_component"/>
</dbReference>
<dbReference type="AlphaFoldDB" id="A0ABD1ZFJ4"/>
<dbReference type="PANTHER" id="PTHR31672:SF2">
    <property type="entry name" value="F-BOX DOMAIN-CONTAINING PROTEIN"/>
    <property type="match status" value="1"/>
</dbReference>
<evidence type="ECO:0008006" key="4">
    <source>
        <dbReference type="Google" id="ProtNLM"/>
    </source>
</evidence>
<gene>
    <name evidence="2" type="ORF">R1flu_017864</name>
</gene>
<evidence type="ECO:0000313" key="2">
    <source>
        <dbReference type="EMBL" id="KAL2649736.1"/>
    </source>
</evidence>
<reference evidence="2 3" key="1">
    <citation type="submission" date="2024-09" db="EMBL/GenBank/DDBJ databases">
        <title>Chromosome-scale assembly of Riccia fluitans.</title>
        <authorList>
            <person name="Paukszto L."/>
            <person name="Sawicki J."/>
            <person name="Karawczyk K."/>
            <person name="Piernik-Szablinska J."/>
            <person name="Szczecinska M."/>
            <person name="Mazdziarz M."/>
        </authorList>
    </citation>
    <scope>NUCLEOTIDE SEQUENCE [LARGE SCALE GENOMIC DNA]</scope>
    <source>
        <strain evidence="2">Rf_01</strain>
        <tissue evidence="2">Aerial parts of the thallus</tissue>
    </source>
</reference>
<feature type="compositionally biased region" description="Basic and acidic residues" evidence="1">
    <location>
        <begin position="1"/>
        <end position="16"/>
    </location>
</feature>
<dbReference type="EMBL" id="JBHFFA010000001">
    <property type="protein sequence ID" value="KAL2649736.1"/>
    <property type="molecule type" value="Genomic_DNA"/>
</dbReference>
<name>A0ABD1ZFJ4_9MARC</name>
<evidence type="ECO:0000313" key="3">
    <source>
        <dbReference type="Proteomes" id="UP001605036"/>
    </source>
</evidence>
<comment type="caution">
    <text evidence="2">The sequence shown here is derived from an EMBL/GenBank/DDBJ whole genome shotgun (WGS) entry which is preliminary data.</text>
</comment>
<proteinExistence type="predicted"/>